<evidence type="ECO:0000256" key="2">
    <source>
        <dbReference type="ARBA" id="ARBA00023295"/>
    </source>
</evidence>
<keyword evidence="6" id="KW-1185">Reference proteome</keyword>
<comment type="similarity">
    <text evidence="3">Belongs to the glycosyl hydrolase 26 family.</text>
</comment>
<dbReference type="InterPro" id="IPR017853">
    <property type="entry name" value="GH"/>
</dbReference>
<dbReference type="PROSITE" id="PS51318">
    <property type="entry name" value="TAT"/>
    <property type="match status" value="1"/>
</dbReference>
<dbReference type="AlphaFoldDB" id="A0A7K3WF21"/>
<evidence type="ECO:0000256" key="3">
    <source>
        <dbReference type="PROSITE-ProRule" id="PRU01100"/>
    </source>
</evidence>
<reference evidence="5 6" key="1">
    <citation type="submission" date="2020-02" db="EMBL/GenBank/DDBJ databases">
        <title>The whole genome sequence of CPCC 205119.</title>
        <authorList>
            <person name="Jiang Z."/>
        </authorList>
    </citation>
    <scope>NUCLEOTIDE SEQUENCE [LARGE SCALE GENOMIC DNA]</scope>
    <source>
        <strain evidence="5 6">CPCC 205119</strain>
    </source>
</reference>
<protein>
    <recommendedName>
        <fullName evidence="4">GH26 domain-containing protein</fullName>
    </recommendedName>
</protein>
<accession>A0A7K3WF21</accession>
<feature type="active site" description="Nucleophile" evidence="3">
    <location>
        <position position="382"/>
    </location>
</feature>
<evidence type="ECO:0000259" key="4">
    <source>
        <dbReference type="PROSITE" id="PS51764"/>
    </source>
</evidence>
<proteinExistence type="inferred from homology"/>
<dbReference type="InterPro" id="IPR022790">
    <property type="entry name" value="GH26_dom"/>
</dbReference>
<sequence>MRRPLHEHLQPRGLVSRRAFLQLGGASGLALLGGCAVGRTSSEPSAPGRATAPATCTSAVLGIVAPAPGAVLCSGPLTVLGTSTSGAGAVNWRLTDAGGADLAAGVADQVGTATAPAFVVPLELQPGEYSLTLDAGAGSPVDACRSVTQSLLVVDAAAGLHWRSGASGRSSADGTFAAWRGDPVTVSSTWSDDAGGQLALWPLTGDYADWTGDLDIAIGAIETGENWAAAARGEYDDRWTACLRRLTRLWGDRAGVPYIRFAHEFNGFWYPWTVHPEEVGDFVTAWRRFRALQLQHAPAARLVFAPNSESAGDRLFDWRTAFPGAEYVDVLSTSYFNGRPVITSAPEFWRQALRSDPTGAPFGIQRHLEFAAGVGLPFALSEWGCDGSITDSPDFFRQVFAFCNVHGGPGPGQLAYEVLFNVADAGAPFTVEPTTSMPASASAYQALW</sequence>
<evidence type="ECO:0000313" key="5">
    <source>
        <dbReference type="EMBL" id="NEL55034.1"/>
    </source>
</evidence>
<evidence type="ECO:0000256" key="1">
    <source>
        <dbReference type="ARBA" id="ARBA00022801"/>
    </source>
</evidence>
<dbReference type="GO" id="GO:0004553">
    <property type="term" value="F:hydrolase activity, hydrolyzing O-glycosyl compounds"/>
    <property type="evidence" value="ECO:0007669"/>
    <property type="project" value="InterPro"/>
</dbReference>
<dbReference type="RefSeq" id="WP_152729435.1">
    <property type="nucleotide sequence ID" value="NZ_JAABOZ010000003.1"/>
</dbReference>
<dbReference type="PROSITE" id="PS51764">
    <property type="entry name" value="GH26"/>
    <property type="match status" value="1"/>
</dbReference>
<name>A0A7K3WF21_9ACTN</name>
<dbReference type="Proteomes" id="UP000470470">
    <property type="component" value="Unassembled WGS sequence"/>
</dbReference>
<organism evidence="5 6">
    <name type="scientific">Goekera deserti</name>
    <dbReference type="NCBI Taxonomy" id="2497753"/>
    <lineage>
        <taxon>Bacteria</taxon>
        <taxon>Bacillati</taxon>
        <taxon>Actinomycetota</taxon>
        <taxon>Actinomycetes</taxon>
        <taxon>Geodermatophilales</taxon>
        <taxon>Geodermatophilaceae</taxon>
        <taxon>Goekera</taxon>
    </lineage>
</organism>
<evidence type="ECO:0000313" key="6">
    <source>
        <dbReference type="Proteomes" id="UP000470470"/>
    </source>
</evidence>
<feature type="active site" description="Proton donor" evidence="3">
    <location>
        <position position="264"/>
    </location>
</feature>
<dbReference type="InterPro" id="IPR006311">
    <property type="entry name" value="TAT_signal"/>
</dbReference>
<gene>
    <name evidence="5" type="ORF">G1H19_13610</name>
</gene>
<dbReference type="Gene3D" id="3.20.20.80">
    <property type="entry name" value="Glycosidases"/>
    <property type="match status" value="1"/>
</dbReference>
<dbReference type="SUPFAM" id="SSF51445">
    <property type="entry name" value="(Trans)glycosidases"/>
    <property type="match status" value="1"/>
</dbReference>
<feature type="domain" description="GH26" evidence="4">
    <location>
        <begin position="142"/>
        <end position="448"/>
    </location>
</feature>
<comment type="caution">
    <text evidence="5">The sequence shown here is derived from an EMBL/GenBank/DDBJ whole genome shotgun (WGS) entry which is preliminary data.</text>
</comment>
<keyword evidence="1 3" id="KW-0378">Hydrolase</keyword>
<dbReference type="PROSITE" id="PS51257">
    <property type="entry name" value="PROKAR_LIPOPROTEIN"/>
    <property type="match status" value="1"/>
</dbReference>
<keyword evidence="2 3" id="KW-0326">Glycosidase</keyword>
<dbReference type="EMBL" id="JAAGWK010000019">
    <property type="protein sequence ID" value="NEL55034.1"/>
    <property type="molecule type" value="Genomic_DNA"/>
</dbReference>